<evidence type="ECO:0000256" key="1">
    <source>
        <dbReference type="SAM" id="MobiDB-lite"/>
    </source>
</evidence>
<sequence>MSTSQHAEAASTPTHAPDRDRPAPELEPRGPAPGGGGAPLVRLQLQLSIPELSLSDYECEAFTAEEGVSRSFRLEAFFVVMRDLTGSSVVSKPAWFQVKQNGETRVFGGVVLEFRLLNKIDVNSYTYAVVIGPRLSLLDRSRQSAVFAPDSALGVKDLLDGLLSGSLYANATVTDRGVSLDYEIQDSVSKNYKRTNITKFNESDFQFFSRVCEHYGVFYFFDVIETAGTVKDKLVVAADNAAFPASAAGSLGFKPARATVAVTQAAVTALEWVARPALKAFKLRDFSEDKPDTDMLVSSTQTPADGVGGVVEYGDHYLTRDEGEALVEIRAQEQAWQSSIFACESTACELGAGQVFALTGHDISAFNTDYVVLEMRHEAGKPGALGYAANTASMPYRNRFTAIKKSQTFRPRRVTPRPVMAGVFNAMVEAEDTSATRAALDSSGRYRLGLGYNETSSRNTAGKGSAPVRQAQPYAGSSADSVVSGLHFPLVRDTEVLVGYVNADPDRPVILGAAFNQNNADPVTSSDQTTNVLRTTGGLLMEMQDGANKSATRYMRFDIPKAVTDAPPSSSAASGTYLRLGGHADDSGAASGLKYTTSSVTQTDNANKNEDDPYGDKASSSKSAKEKSKVSATSHDWSGKGVLLYSDDDLNINVKGAGLTKFGAGHTTKTAGGDSVHTVDKGQYKLTTLNGVTIEAGTYTDPTGVTTTSPADILIHATNTVTTKSDGDTYDWVYGNSTKYTQGNSFSVFFGTEESIKLAMTTNFQLGMKLETIVGIKMDLIAGNATKITNSDLKLVNTDVKIVTTDLKLETSKVTIGAALTKMVSANYDNSALKFIVNGTSSVVSAVASKVASTAVESGAMMSQTMGMMTAMPGLYNIM</sequence>
<feature type="region of interest" description="Disordered" evidence="1">
    <location>
        <begin position="598"/>
        <end position="632"/>
    </location>
</feature>
<dbReference type="NCBIfam" id="TIGR01646">
    <property type="entry name" value="vgr_GE"/>
    <property type="match status" value="1"/>
</dbReference>
<feature type="compositionally biased region" description="Polar residues" evidence="1">
    <location>
        <begin position="1"/>
        <end position="14"/>
    </location>
</feature>
<dbReference type="InterPro" id="IPR037026">
    <property type="entry name" value="Vgr_OB-fold_dom_sf"/>
</dbReference>
<dbReference type="InterPro" id="IPR017847">
    <property type="entry name" value="T6SS_RhsGE_Vgr_subset"/>
</dbReference>
<keyword evidence="3" id="KW-1185">Reference proteome</keyword>
<dbReference type="Gene3D" id="4.10.220.110">
    <property type="match status" value="1"/>
</dbReference>
<proteinExistence type="predicted"/>
<dbReference type="RefSeq" id="WP_237343976.1">
    <property type="nucleotide sequence ID" value="NZ_JABWGX010000002.1"/>
</dbReference>
<gene>
    <name evidence="2" type="ORF">QOZ94_002367</name>
</gene>
<dbReference type="Gene3D" id="2.30.110.50">
    <property type="match status" value="1"/>
</dbReference>
<dbReference type="SUPFAM" id="SSF69279">
    <property type="entry name" value="Phage tail proteins"/>
    <property type="match status" value="2"/>
</dbReference>
<dbReference type="Gene3D" id="3.55.50.10">
    <property type="entry name" value="Baseplate protein-like domains"/>
    <property type="match status" value="1"/>
</dbReference>
<feature type="compositionally biased region" description="Basic and acidic residues" evidence="1">
    <location>
        <begin position="16"/>
        <end position="28"/>
    </location>
</feature>
<accession>A0ABU0LEK0</accession>
<evidence type="ECO:0000313" key="2">
    <source>
        <dbReference type="EMBL" id="MDQ0505571.1"/>
    </source>
</evidence>
<protein>
    <submittedName>
        <fullName evidence="2">Type VI secretion system secreted protein VgrG</fullName>
    </submittedName>
</protein>
<dbReference type="Pfam" id="PF05954">
    <property type="entry name" value="Phage_GPD"/>
    <property type="match status" value="1"/>
</dbReference>
<name>A0ABU0LEK0_XANAG</name>
<evidence type="ECO:0000313" key="3">
    <source>
        <dbReference type="Proteomes" id="UP001241747"/>
    </source>
</evidence>
<feature type="region of interest" description="Disordered" evidence="1">
    <location>
        <begin position="1"/>
        <end position="37"/>
    </location>
</feature>
<dbReference type="InterPro" id="IPR006533">
    <property type="entry name" value="T6SS_Vgr_RhsGE"/>
</dbReference>
<comment type="caution">
    <text evidence="2">The sequence shown here is derived from an EMBL/GenBank/DDBJ whole genome shotgun (WGS) entry which is preliminary data.</text>
</comment>
<organism evidence="2 3">
    <name type="scientific">Xanthobacter agilis</name>
    <dbReference type="NCBI Taxonomy" id="47492"/>
    <lineage>
        <taxon>Bacteria</taxon>
        <taxon>Pseudomonadati</taxon>
        <taxon>Pseudomonadota</taxon>
        <taxon>Alphaproteobacteria</taxon>
        <taxon>Hyphomicrobiales</taxon>
        <taxon>Xanthobacteraceae</taxon>
        <taxon>Xanthobacter</taxon>
    </lineage>
</organism>
<dbReference type="NCBIfam" id="TIGR03361">
    <property type="entry name" value="VI_Rhs_Vgr"/>
    <property type="match status" value="1"/>
</dbReference>
<reference evidence="2 3" key="1">
    <citation type="submission" date="2023-07" db="EMBL/GenBank/DDBJ databases">
        <title>Genomic Encyclopedia of Type Strains, Phase IV (KMG-IV): sequencing the most valuable type-strain genomes for metagenomic binning, comparative biology and taxonomic classification.</title>
        <authorList>
            <person name="Goeker M."/>
        </authorList>
    </citation>
    <scope>NUCLEOTIDE SEQUENCE [LARGE SCALE GENOMIC DNA]</scope>
    <source>
        <strain evidence="2 3">DSM 3770</strain>
    </source>
</reference>
<dbReference type="EMBL" id="JAUSVY010000004">
    <property type="protein sequence ID" value="MDQ0505571.1"/>
    <property type="molecule type" value="Genomic_DNA"/>
</dbReference>
<dbReference type="SUPFAM" id="SSF69255">
    <property type="entry name" value="gp5 N-terminal domain-like"/>
    <property type="match status" value="1"/>
</dbReference>
<dbReference type="Proteomes" id="UP001241747">
    <property type="component" value="Unassembled WGS sequence"/>
</dbReference>
<dbReference type="Gene3D" id="2.40.50.230">
    <property type="entry name" value="Gp5 N-terminal domain"/>
    <property type="match status" value="1"/>
</dbReference>